<dbReference type="Pfam" id="PF03245">
    <property type="entry name" value="Phage_lysis"/>
    <property type="match status" value="1"/>
</dbReference>
<comment type="caution">
    <text evidence="1">The sequence shown here is derived from an EMBL/GenBank/DDBJ whole genome shotgun (WGS) entry which is preliminary data.</text>
</comment>
<sequence length="151" mass="16402">MKLKMMAAIVGIGLIGMVTHSIYSVYAENGRLLGEHESLTTQLSEQSALIASQQERINHLAELDTKHTQELAHAKSEIDTLRADVAAGRRKLRIKASCPVSEAVTPGGVVDATTVELTGEAGSTVLDIREGIINDRAKLKYLQEYVITECQ</sequence>
<evidence type="ECO:0000313" key="2">
    <source>
        <dbReference type="Proteomes" id="UP000256294"/>
    </source>
</evidence>
<name>A0A3D9UCG0_9GAMM</name>
<dbReference type="InterPro" id="IPR004929">
    <property type="entry name" value="I-spanin"/>
</dbReference>
<dbReference type="Proteomes" id="UP000256294">
    <property type="component" value="Unassembled WGS sequence"/>
</dbReference>
<dbReference type="EMBL" id="QTUB01000001">
    <property type="protein sequence ID" value="REF27188.1"/>
    <property type="molecule type" value="Genomic_DNA"/>
</dbReference>
<keyword evidence="2" id="KW-1185">Reference proteome</keyword>
<gene>
    <name evidence="1" type="ORF">BDD26_1935</name>
</gene>
<organism evidence="1 2">
    <name type="scientific">Xenorhabdus cabanillasii</name>
    <dbReference type="NCBI Taxonomy" id="351673"/>
    <lineage>
        <taxon>Bacteria</taxon>
        <taxon>Pseudomonadati</taxon>
        <taxon>Pseudomonadota</taxon>
        <taxon>Gammaproteobacteria</taxon>
        <taxon>Enterobacterales</taxon>
        <taxon>Morganellaceae</taxon>
        <taxon>Xenorhabdus</taxon>
    </lineage>
</organism>
<dbReference type="RefSeq" id="WP_244922696.1">
    <property type="nucleotide sequence ID" value="NZ_QTUB01000001.1"/>
</dbReference>
<dbReference type="AlphaFoldDB" id="A0A3D9UCG0"/>
<reference evidence="1 2" key="1">
    <citation type="submission" date="2018-08" db="EMBL/GenBank/DDBJ databases">
        <title>Genomic Encyclopedia of Archaeal and Bacterial Type Strains, Phase II (KMG-II): from individual species to whole genera.</title>
        <authorList>
            <person name="Goeker M."/>
        </authorList>
    </citation>
    <scope>NUCLEOTIDE SEQUENCE [LARGE SCALE GENOMIC DNA]</scope>
    <source>
        <strain evidence="1 2">DSM 17905</strain>
    </source>
</reference>
<protein>
    <submittedName>
        <fullName evidence="1">Prophage endopeptidase</fullName>
    </submittedName>
</protein>
<accession>A0A3D9UCG0</accession>
<proteinExistence type="predicted"/>
<dbReference type="GO" id="GO:0044659">
    <property type="term" value="P:viral release from host cell by cytolysis"/>
    <property type="evidence" value="ECO:0007669"/>
    <property type="project" value="InterPro"/>
</dbReference>
<evidence type="ECO:0000313" key="1">
    <source>
        <dbReference type="EMBL" id="REF27188.1"/>
    </source>
</evidence>